<evidence type="ECO:0000256" key="6">
    <source>
        <dbReference type="ARBA" id="ARBA00073038"/>
    </source>
</evidence>
<dbReference type="GO" id="GO:0034045">
    <property type="term" value="C:phagophore assembly site membrane"/>
    <property type="evidence" value="ECO:0007669"/>
    <property type="project" value="UniProtKB-SubCell"/>
</dbReference>
<evidence type="ECO:0000256" key="8">
    <source>
        <dbReference type="ARBA" id="ARBA00076001"/>
    </source>
</evidence>
<dbReference type="FunCoup" id="A0A6P8NIF0">
    <property type="interactions" value="322"/>
</dbReference>
<sequence>MVAVAAAGGAGGAGEPPGARGSLVTALGSMWSALVLGLLAAIFAWIWYGGAGEKPPAEEEEEREQEACEPRAGEEETASGYCLEDQVPVYESKEQILEERASENLQNIPVMEEVNYVHGILDETCQHTVAELVSSKSSRPGSLGIHTSEVTEGKGQGIAKENIKNQLTCPLSQEENGHLSQPLGIKLADLWKQEVNHHTAVDSACDSLACKVNEELEQHSTNLISEEVVKSGLVETEVKSSEGDVKIKQVAAVSPMPQNVYVTFKVHYITDSDVQLIAVTGDHKNLGVWETYIPLKCDKDGFWSDSISLPADTRVVWKFVMVENGKIKRWEECSNRSLETGNDDKEVYQWWGYL</sequence>
<reference evidence="13" key="1">
    <citation type="submission" date="2025-08" db="UniProtKB">
        <authorList>
            <consortium name="RefSeq"/>
        </authorList>
    </citation>
    <scope>IDENTIFICATION</scope>
</reference>
<evidence type="ECO:0000256" key="10">
    <source>
        <dbReference type="SAM" id="Phobius"/>
    </source>
</evidence>
<protein>
    <recommendedName>
        <fullName evidence="6">Starch-binding domain-containing protein 1</fullName>
    </recommendedName>
    <alternativeName>
        <fullName evidence="7">Genethonin-1</fullName>
    </alternativeName>
    <alternativeName>
        <fullName evidence="8">Glycophagy cargo receptor stbd1</fullName>
    </alternativeName>
</protein>
<evidence type="ECO:0000313" key="12">
    <source>
        <dbReference type="Proteomes" id="UP000515159"/>
    </source>
</evidence>
<keyword evidence="10" id="KW-1133">Transmembrane helix</keyword>
<evidence type="ECO:0000313" key="13">
    <source>
        <dbReference type="RefSeq" id="XP_033770274.1"/>
    </source>
</evidence>
<dbReference type="GeneID" id="117345560"/>
<feature type="compositionally biased region" description="Basic and acidic residues" evidence="9">
    <location>
        <begin position="65"/>
        <end position="74"/>
    </location>
</feature>
<dbReference type="FunFam" id="2.60.40.10:FF:000552">
    <property type="entry name" value="Related to glucoamylase"/>
    <property type="match status" value="1"/>
</dbReference>
<dbReference type="SMART" id="SM01065">
    <property type="entry name" value="CBM_2"/>
    <property type="match status" value="1"/>
</dbReference>
<dbReference type="PANTHER" id="PTHR15048">
    <property type="entry name" value="STARCH-BINDING DOMAIN-CONTAINING PROTEIN 1"/>
    <property type="match status" value="1"/>
</dbReference>
<dbReference type="InParanoid" id="A0A6P8NIF0"/>
<dbReference type="Gene3D" id="2.60.40.10">
    <property type="entry name" value="Immunoglobulins"/>
    <property type="match status" value="1"/>
</dbReference>
<comment type="subunit">
    <text evidence="5">Interacts with the ATG8 family proteins GABARAP and GABARAPL1. Interacts with several glycogen-associated proteins, such as GYS2 (liver glycogen synthase), GDE (glycogen debranching enzyme), GBE1 (glycogen branching enzyme 1) and EPM2A (Laforin).</text>
</comment>
<feature type="domain" description="CBM20" evidence="11">
    <location>
        <begin position="254"/>
        <end position="353"/>
    </location>
</feature>
<comment type="subcellular location">
    <subcellularLocation>
        <location evidence="2">Cell membrane</location>
        <location evidence="2">Sarcolemma</location>
        <location evidence="2">T-tubule</location>
    </subcellularLocation>
    <subcellularLocation>
        <location evidence="1">Endoplasmic reticulum membrane</location>
        <topology evidence="1">Single-pass type III membrane protein</topology>
    </subcellularLocation>
    <subcellularLocation>
        <location evidence="4">Preautophagosomal structure membrane</location>
        <topology evidence="4">Single-pass type III membrane protein</topology>
    </subcellularLocation>
</comment>
<dbReference type="PROSITE" id="PS51166">
    <property type="entry name" value="CBM20"/>
    <property type="match status" value="1"/>
</dbReference>
<dbReference type="PANTHER" id="PTHR15048:SF0">
    <property type="entry name" value="STARCH-BINDING DOMAIN-CONTAINING PROTEIN 1"/>
    <property type="match status" value="1"/>
</dbReference>
<keyword evidence="10" id="KW-0472">Membrane</keyword>
<dbReference type="Proteomes" id="UP000515159">
    <property type="component" value="Chromosome 1"/>
</dbReference>
<proteinExistence type="predicted"/>
<feature type="region of interest" description="Disordered" evidence="9">
    <location>
        <begin position="53"/>
        <end position="80"/>
    </location>
</feature>
<dbReference type="AlphaFoldDB" id="A0A6P8NIF0"/>
<evidence type="ECO:0000256" key="1">
    <source>
        <dbReference type="ARBA" id="ARBA00004643"/>
    </source>
</evidence>
<dbReference type="RefSeq" id="XP_033770274.1">
    <property type="nucleotide sequence ID" value="XM_033914383.1"/>
</dbReference>
<evidence type="ECO:0000256" key="7">
    <source>
        <dbReference type="ARBA" id="ARBA00075794"/>
    </source>
</evidence>
<gene>
    <name evidence="13" type="primary">STBD1</name>
</gene>
<evidence type="ECO:0000256" key="4">
    <source>
        <dbReference type="ARBA" id="ARBA00060405"/>
    </source>
</evidence>
<evidence type="ECO:0000256" key="5">
    <source>
        <dbReference type="ARBA" id="ARBA00062412"/>
    </source>
</evidence>
<dbReference type="GO" id="GO:0005789">
    <property type="term" value="C:endoplasmic reticulum membrane"/>
    <property type="evidence" value="ECO:0007669"/>
    <property type="project" value="UniProtKB-SubCell"/>
</dbReference>
<dbReference type="InterPro" id="IPR013783">
    <property type="entry name" value="Ig-like_fold"/>
</dbReference>
<evidence type="ECO:0000256" key="3">
    <source>
        <dbReference type="ARBA" id="ARBA00053886"/>
    </source>
</evidence>
<evidence type="ECO:0000256" key="2">
    <source>
        <dbReference type="ARBA" id="ARBA00024012"/>
    </source>
</evidence>
<dbReference type="InterPro" id="IPR013784">
    <property type="entry name" value="Carb-bd-like_fold"/>
</dbReference>
<dbReference type="GO" id="GO:0030315">
    <property type="term" value="C:T-tubule"/>
    <property type="evidence" value="ECO:0007669"/>
    <property type="project" value="UniProtKB-SubCell"/>
</dbReference>
<dbReference type="OrthoDB" id="6123450at2759"/>
<feature type="transmembrane region" description="Helical" evidence="10">
    <location>
        <begin position="31"/>
        <end position="48"/>
    </location>
</feature>
<dbReference type="CTD" id="8987"/>
<comment type="function">
    <text evidence="3">Acts as a cargo receptor for glycogen. Delivers its cargo to an autophagic pathway called glycophagy, resulting in the transport of glycogen to lysosomes.</text>
</comment>
<evidence type="ECO:0000256" key="9">
    <source>
        <dbReference type="SAM" id="MobiDB-lite"/>
    </source>
</evidence>
<dbReference type="KEGG" id="gsh:117345560"/>
<keyword evidence="10" id="KW-0812">Transmembrane</keyword>
<organism evidence="12 13">
    <name type="scientific">Geotrypetes seraphini</name>
    <name type="common">Gaboon caecilian</name>
    <name type="synonym">Caecilia seraphini</name>
    <dbReference type="NCBI Taxonomy" id="260995"/>
    <lineage>
        <taxon>Eukaryota</taxon>
        <taxon>Metazoa</taxon>
        <taxon>Chordata</taxon>
        <taxon>Craniata</taxon>
        <taxon>Vertebrata</taxon>
        <taxon>Euteleostomi</taxon>
        <taxon>Amphibia</taxon>
        <taxon>Gymnophiona</taxon>
        <taxon>Geotrypetes</taxon>
    </lineage>
</organism>
<accession>A0A6P8NIF0</accession>
<dbReference type="Pfam" id="PF00686">
    <property type="entry name" value="CBM_20"/>
    <property type="match status" value="1"/>
</dbReference>
<dbReference type="SUPFAM" id="SSF49452">
    <property type="entry name" value="Starch-binding domain-like"/>
    <property type="match status" value="1"/>
</dbReference>
<dbReference type="GO" id="GO:2001070">
    <property type="term" value="F:starch binding"/>
    <property type="evidence" value="ECO:0007669"/>
    <property type="project" value="InterPro"/>
</dbReference>
<dbReference type="GO" id="GO:0061723">
    <property type="term" value="P:glycophagy"/>
    <property type="evidence" value="ECO:0007669"/>
    <property type="project" value="UniProtKB-ARBA"/>
</dbReference>
<name>A0A6P8NIF0_GEOSA</name>
<dbReference type="InterPro" id="IPR002044">
    <property type="entry name" value="CBM20"/>
</dbReference>
<evidence type="ECO:0000259" key="11">
    <source>
        <dbReference type="PROSITE" id="PS51166"/>
    </source>
</evidence>
<keyword evidence="12" id="KW-1185">Reference proteome</keyword>